<gene>
    <name evidence="2" type="ORF">GGX14DRAFT_402628</name>
</gene>
<comment type="caution">
    <text evidence="2">The sequence shown here is derived from an EMBL/GenBank/DDBJ whole genome shotgun (WGS) entry which is preliminary data.</text>
</comment>
<dbReference type="EMBL" id="JARJCW010000078">
    <property type="protein sequence ID" value="KAJ7197394.1"/>
    <property type="molecule type" value="Genomic_DNA"/>
</dbReference>
<dbReference type="Proteomes" id="UP001219525">
    <property type="component" value="Unassembled WGS sequence"/>
</dbReference>
<organism evidence="2 3">
    <name type="scientific">Mycena pura</name>
    <dbReference type="NCBI Taxonomy" id="153505"/>
    <lineage>
        <taxon>Eukaryota</taxon>
        <taxon>Fungi</taxon>
        <taxon>Dikarya</taxon>
        <taxon>Basidiomycota</taxon>
        <taxon>Agaricomycotina</taxon>
        <taxon>Agaricomycetes</taxon>
        <taxon>Agaricomycetidae</taxon>
        <taxon>Agaricales</taxon>
        <taxon>Marasmiineae</taxon>
        <taxon>Mycenaceae</taxon>
        <taxon>Mycena</taxon>
    </lineage>
</organism>
<accession>A0AAD6Y236</accession>
<proteinExistence type="predicted"/>
<sequence>MRSRNIPTHQCNLTVQSLDGGAGGDSGGCQWPTQLGIGLRLTMKVLEVFQKLRLLSGNVVGFQFPSMHFLVVRSPAPFAPVDNLSQRRAYMELLAAEHSDEEPDDGEKDGSGDDFEGWRTPGN</sequence>
<dbReference type="AlphaFoldDB" id="A0AAD6Y236"/>
<protein>
    <submittedName>
        <fullName evidence="2">Uncharacterized protein</fullName>
    </submittedName>
</protein>
<feature type="compositionally biased region" description="Acidic residues" evidence="1">
    <location>
        <begin position="99"/>
        <end position="115"/>
    </location>
</feature>
<evidence type="ECO:0000313" key="3">
    <source>
        <dbReference type="Proteomes" id="UP001219525"/>
    </source>
</evidence>
<reference evidence="2" key="1">
    <citation type="submission" date="2023-03" db="EMBL/GenBank/DDBJ databases">
        <title>Massive genome expansion in bonnet fungi (Mycena s.s.) driven by repeated elements and novel gene families across ecological guilds.</title>
        <authorList>
            <consortium name="Lawrence Berkeley National Laboratory"/>
            <person name="Harder C.B."/>
            <person name="Miyauchi S."/>
            <person name="Viragh M."/>
            <person name="Kuo A."/>
            <person name="Thoen E."/>
            <person name="Andreopoulos B."/>
            <person name="Lu D."/>
            <person name="Skrede I."/>
            <person name="Drula E."/>
            <person name="Henrissat B."/>
            <person name="Morin E."/>
            <person name="Kohler A."/>
            <person name="Barry K."/>
            <person name="LaButti K."/>
            <person name="Morin E."/>
            <person name="Salamov A."/>
            <person name="Lipzen A."/>
            <person name="Mereny Z."/>
            <person name="Hegedus B."/>
            <person name="Baldrian P."/>
            <person name="Stursova M."/>
            <person name="Weitz H."/>
            <person name="Taylor A."/>
            <person name="Grigoriev I.V."/>
            <person name="Nagy L.G."/>
            <person name="Martin F."/>
            <person name="Kauserud H."/>
        </authorList>
    </citation>
    <scope>NUCLEOTIDE SEQUENCE</scope>
    <source>
        <strain evidence="2">9144</strain>
    </source>
</reference>
<evidence type="ECO:0000256" key="1">
    <source>
        <dbReference type="SAM" id="MobiDB-lite"/>
    </source>
</evidence>
<feature type="region of interest" description="Disordered" evidence="1">
    <location>
        <begin position="94"/>
        <end position="123"/>
    </location>
</feature>
<evidence type="ECO:0000313" key="2">
    <source>
        <dbReference type="EMBL" id="KAJ7197394.1"/>
    </source>
</evidence>
<keyword evidence="3" id="KW-1185">Reference proteome</keyword>
<name>A0AAD6Y236_9AGAR</name>